<dbReference type="InterPro" id="IPR045782">
    <property type="entry name" value="TrbL_3"/>
</dbReference>
<dbReference type="KEGG" id="haj:DU500_05945"/>
<feature type="transmembrane region" description="Helical" evidence="2">
    <location>
        <begin position="239"/>
        <end position="262"/>
    </location>
</feature>
<evidence type="ECO:0000256" key="1">
    <source>
        <dbReference type="SAM" id="MobiDB-lite"/>
    </source>
</evidence>
<feature type="transmembrane region" description="Helical" evidence="2">
    <location>
        <begin position="274"/>
        <end position="295"/>
    </location>
</feature>
<evidence type="ECO:0000313" key="3">
    <source>
        <dbReference type="EMBL" id="AXG06022.1"/>
    </source>
</evidence>
<feature type="transmembrane region" description="Helical" evidence="2">
    <location>
        <begin position="163"/>
        <end position="181"/>
    </location>
</feature>
<name>A0A345E1F0_9EURY</name>
<feature type="compositionally biased region" description="Basic and acidic residues" evidence="1">
    <location>
        <begin position="414"/>
        <end position="452"/>
    </location>
</feature>
<dbReference type="Proteomes" id="UP000253273">
    <property type="component" value="Chromosome"/>
</dbReference>
<accession>A0A345E1F0</accession>
<keyword evidence="2" id="KW-1133">Transmembrane helix</keyword>
<organism evidence="3 4">
    <name type="scientific">Haloplanus rubicundus</name>
    <dbReference type="NCBI Taxonomy" id="1547898"/>
    <lineage>
        <taxon>Archaea</taxon>
        <taxon>Methanobacteriati</taxon>
        <taxon>Methanobacteriota</taxon>
        <taxon>Stenosarchaea group</taxon>
        <taxon>Halobacteria</taxon>
        <taxon>Halobacteriales</taxon>
        <taxon>Haloferacaceae</taxon>
        <taxon>Haloplanus</taxon>
    </lineage>
</organism>
<protein>
    <submittedName>
        <fullName evidence="3">Uncharacterized protein</fullName>
    </submittedName>
</protein>
<feature type="compositionally biased region" description="Low complexity" evidence="1">
    <location>
        <begin position="354"/>
        <end position="368"/>
    </location>
</feature>
<proteinExistence type="predicted"/>
<dbReference type="EMBL" id="CP031150">
    <property type="protein sequence ID" value="AXG06022.1"/>
    <property type="molecule type" value="Genomic_DNA"/>
</dbReference>
<dbReference type="AlphaFoldDB" id="A0A345E1F0"/>
<feature type="region of interest" description="Disordered" evidence="1">
    <location>
        <begin position="352"/>
        <end position="452"/>
    </location>
</feature>
<feature type="transmembrane region" description="Helical" evidence="2">
    <location>
        <begin position="121"/>
        <end position="143"/>
    </location>
</feature>
<reference evidence="3 4" key="1">
    <citation type="submission" date="2018-07" db="EMBL/GenBank/DDBJ databases">
        <title>Genome sequences of Haloplanus sp. CBA1113.</title>
        <authorList>
            <person name="Kim Y.B."/>
            <person name="Roh S.W."/>
        </authorList>
    </citation>
    <scope>NUCLEOTIDE SEQUENCE [LARGE SCALE GENOMIC DNA]</scope>
    <source>
        <strain evidence="3 4">CBA1113</strain>
    </source>
</reference>
<evidence type="ECO:0000313" key="4">
    <source>
        <dbReference type="Proteomes" id="UP000253273"/>
    </source>
</evidence>
<keyword evidence="4" id="KW-1185">Reference proteome</keyword>
<sequence length="452" mass="49107">MKPEGGSQPRQDDQSQWDQCRWSAIRWLLAMIVTSSWWSQRGRAQATEGSGGGGGSSISSAAIADAVTEALKSLLRALFSPIEGLIETHANSLLQLIVGTPAPQTVVDTPRTLPWTTLYDFYWSTIVPLALLLFGLAVGLVILLEATSHLFSSYHRTNLKRRAFSGLMGILAWWWLAALSLQVTDQLVTLLLPDLSSVSLFQTLSFTGIGLLGLVATLSIDALLFGLLALVYLGRQLLLYGFVLGMPLLIAAWIPGVGPFALISRFAKRLAGFYVPFLLMPVPVAVLLRLGALLGDAATLSMGGLGAWLTALVIPFVAIISPFVLVWQASGLLFVGDRLGRRFSRDQARRRAASGRAAGGRLQQRGQRTVQSLRSRARRGATAATDGESRGGTRRGAVRRGLQSVPNRLGSRFRTTDTDETAERVAEPIRFEPNEYETTGRDETTTDDRTDD</sequence>
<keyword evidence="2" id="KW-0812">Transmembrane</keyword>
<dbReference type="Pfam" id="PF19590">
    <property type="entry name" value="TrbL_3"/>
    <property type="match status" value="1"/>
</dbReference>
<evidence type="ECO:0000256" key="2">
    <source>
        <dbReference type="SAM" id="Phobius"/>
    </source>
</evidence>
<feature type="transmembrane region" description="Helical" evidence="2">
    <location>
        <begin position="211"/>
        <end position="233"/>
    </location>
</feature>
<gene>
    <name evidence="3" type="ORF">DU500_05945</name>
</gene>
<feature type="transmembrane region" description="Helical" evidence="2">
    <location>
        <begin position="307"/>
        <end position="335"/>
    </location>
</feature>
<keyword evidence="2" id="KW-0472">Membrane</keyword>